<dbReference type="Pfam" id="PF01035">
    <property type="entry name" value="DNA_binding_1"/>
    <property type="match status" value="1"/>
</dbReference>
<keyword evidence="4" id="KW-0227">DNA damage</keyword>
<dbReference type="InterPro" id="IPR036217">
    <property type="entry name" value="MethylDNA_cys_MeTrfase_DNAb"/>
</dbReference>
<feature type="domain" description="Methylated-DNA-[protein]-cysteine S-methyltransferase DNA binding" evidence="5">
    <location>
        <begin position="13"/>
        <end position="83"/>
    </location>
</feature>
<dbReference type="Proteomes" id="UP000018001">
    <property type="component" value="Unassembled WGS sequence"/>
</dbReference>
<dbReference type="GO" id="GO:0003908">
    <property type="term" value="F:methylated-DNA-[protein]-cysteine S-methyltransferase activity"/>
    <property type="evidence" value="ECO:0007669"/>
    <property type="project" value="UniProtKB-EC"/>
</dbReference>
<dbReference type="GO" id="GO:0006281">
    <property type="term" value="P:DNA repair"/>
    <property type="evidence" value="ECO:0007669"/>
    <property type="project" value="InterPro"/>
</dbReference>
<dbReference type="SUPFAM" id="SSF46767">
    <property type="entry name" value="Methylated DNA-protein cysteine methyltransferase, C-terminal domain"/>
    <property type="match status" value="1"/>
</dbReference>
<dbReference type="EMBL" id="BAUL01000001">
    <property type="protein sequence ID" value="GAD91487.1"/>
    <property type="molecule type" value="Genomic_DNA"/>
</dbReference>
<dbReference type="InterPro" id="IPR014048">
    <property type="entry name" value="MethylDNA_cys_MeTrfase_DNA-bd"/>
</dbReference>
<evidence type="ECO:0000256" key="2">
    <source>
        <dbReference type="ARBA" id="ARBA00011918"/>
    </source>
</evidence>
<evidence type="ECO:0000256" key="4">
    <source>
        <dbReference type="ARBA" id="ARBA00022763"/>
    </source>
</evidence>
<protein>
    <recommendedName>
        <fullName evidence="3">Methylated-DNA--protein-cysteine methyltransferase</fullName>
        <ecNumber evidence="2">2.1.1.63</ecNumber>
    </recommendedName>
</protein>
<dbReference type="CDD" id="cd06445">
    <property type="entry name" value="ATase"/>
    <property type="match status" value="1"/>
</dbReference>
<dbReference type="eggNOG" id="ENOG502S8GR">
    <property type="taxonomic scope" value="Eukaryota"/>
</dbReference>
<reference evidence="7" key="1">
    <citation type="journal article" date="2014" name="Genome Announc.">
        <title>Draft genome sequence of the formaldehyde-resistant fungus Byssochlamys spectabilis No. 5 (anamorph Paecilomyces variotii No. 5) (NBRC109023).</title>
        <authorList>
            <person name="Oka T."/>
            <person name="Ekino K."/>
            <person name="Fukuda K."/>
            <person name="Nomura Y."/>
        </authorList>
    </citation>
    <scope>NUCLEOTIDE SEQUENCE [LARGE SCALE GENOMIC DNA]</scope>
    <source>
        <strain evidence="7">No. 5 / NBRC 109023</strain>
    </source>
</reference>
<evidence type="ECO:0000256" key="1">
    <source>
        <dbReference type="ARBA" id="ARBA00008711"/>
    </source>
</evidence>
<comment type="caution">
    <text evidence="6">The sequence shown here is derived from an EMBL/GenBank/DDBJ whole genome shotgun (WGS) entry which is preliminary data.</text>
</comment>
<dbReference type="PANTHER" id="PTHR10815">
    <property type="entry name" value="METHYLATED-DNA--PROTEIN-CYSTEINE METHYLTRANSFERASE"/>
    <property type="match status" value="1"/>
</dbReference>
<organism evidence="6 7">
    <name type="scientific">Byssochlamys spectabilis (strain No. 5 / NBRC 109023)</name>
    <name type="common">Paecilomyces variotii</name>
    <dbReference type="NCBI Taxonomy" id="1356009"/>
    <lineage>
        <taxon>Eukaryota</taxon>
        <taxon>Fungi</taxon>
        <taxon>Dikarya</taxon>
        <taxon>Ascomycota</taxon>
        <taxon>Pezizomycotina</taxon>
        <taxon>Eurotiomycetes</taxon>
        <taxon>Eurotiomycetidae</taxon>
        <taxon>Eurotiales</taxon>
        <taxon>Thermoascaceae</taxon>
        <taxon>Paecilomyces</taxon>
    </lineage>
</organism>
<gene>
    <name evidence="6" type="ORF">PVAR5_0059</name>
</gene>
<dbReference type="AlphaFoldDB" id="V5FSB2"/>
<dbReference type="InParanoid" id="V5FSB2"/>
<dbReference type="NCBIfam" id="TIGR00589">
    <property type="entry name" value="ogt"/>
    <property type="match status" value="1"/>
</dbReference>
<evidence type="ECO:0000256" key="3">
    <source>
        <dbReference type="ARBA" id="ARBA00015377"/>
    </source>
</evidence>
<dbReference type="HOGENOM" id="CLU_000445_52_3_1"/>
<keyword evidence="7" id="KW-1185">Reference proteome</keyword>
<sequence>MPSDILEKAAVTPFQRRVYHLLEQIPAGRVTTYGALARVLNTSPRAIGNALRNNIFAPQIPCHRCVASNGYVNGYDGEVIQKSTFNHTQNGVIKGKSTQSKAKGIKAKMKATSTHATTIPPSGINIRTKIELLRKEGVDFDSKGMLLRRGSVLFDGPWEVASQETI</sequence>
<dbReference type="Gene3D" id="1.10.10.10">
    <property type="entry name" value="Winged helix-like DNA-binding domain superfamily/Winged helix DNA-binding domain"/>
    <property type="match status" value="1"/>
</dbReference>
<evidence type="ECO:0000259" key="5">
    <source>
        <dbReference type="Pfam" id="PF01035"/>
    </source>
</evidence>
<evidence type="ECO:0000313" key="7">
    <source>
        <dbReference type="Proteomes" id="UP000018001"/>
    </source>
</evidence>
<dbReference type="PANTHER" id="PTHR10815:SF13">
    <property type="entry name" value="METHYLATED-DNA--PROTEIN-CYSTEINE METHYLTRANSFERASE"/>
    <property type="match status" value="1"/>
</dbReference>
<evidence type="ECO:0000313" key="6">
    <source>
        <dbReference type="EMBL" id="GAD91487.1"/>
    </source>
</evidence>
<proteinExistence type="inferred from homology"/>
<dbReference type="OrthoDB" id="1907495at2759"/>
<comment type="similarity">
    <text evidence="1">Belongs to the MGMT family.</text>
</comment>
<dbReference type="InterPro" id="IPR036388">
    <property type="entry name" value="WH-like_DNA-bd_sf"/>
</dbReference>
<dbReference type="EC" id="2.1.1.63" evidence="2"/>
<name>V5FSB2_BYSSN</name>
<accession>V5FSB2</accession>